<keyword evidence="1" id="KW-1133">Transmembrane helix</keyword>
<feature type="transmembrane region" description="Helical" evidence="1">
    <location>
        <begin position="381"/>
        <end position="399"/>
    </location>
</feature>
<feature type="transmembrane region" description="Helical" evidence="1">
    <location>
        <begin position="111"/>
        <end position="133"/>
    </location>
</feature>
<dbReference type="EMBL" id="JAAKZY010000048">
    <property type="protein sequence ID" value="NGO09308.1"/>
    <property type="molecule type" value="Genomic_DNA"/>
</dbReference>
<evidence type="ECO:0000256" key="1">
    <source>
        <dbReference type="SAM" id="Phobius"/>
    </source>
</evidence>
<sequence>MPRSVRFPRLSSQRNAFHNTRESLGELARTYGDMIEAASLHWGSGEIERIRRETRLTAGRIARENAWVKAFCEGWLGRLLETLIYLAVLFGLLSAYRAIGAIDDNDFSWGAIGFTCLWLLAVLAAIVTTRLGFSANLKWRGQEDPEKSLKFKFVLFITWLLSAPVAITGLMSIVAQTLSIDLPVWLSVNVSVSILVLSLEFFARPLLRVVARTWLLPPRHRTRPYDRLFLRLLKSASLVETWRTRWHESARSRFIIAEIEAAARECERTTRTGRRVPLVDGATRKELWNRSHRIASQIRSHKRAIAGSAKADDFSNVSASLCSGVDAISRGDVARLLDSAPEVTAISRIRQATRRVLPAILLFVAAFTLPFVPGINENKELINSIRVTMIAAGVLALVLPADSPTSGRILDTLTRSLTWKEK</sequence>
<evidence type="ECO:0000313" key="3">
    <source>
        <dbReference type="Proteomes" id="UP000472335"/>
    </source>
</evidence>
<name>A0A6G4V5D5_9ACTN</name>
<feature type="transmembrane region" description="Helical" evidence="1">
    <location>
        <begin position="356"/>
        <end position="375"/>
    </location>
</feature>
<gene>
    <name evidence="2" type="ORF">G5C60_17295</name>
</gene>
<proteinExistence type="predicted"/>
<feature type="transmembrane region" description="Helical" evidence="1">
    <location>
        <begin position="79"/>
        <end position="99"/>
    </location>
</feature>
<dbReference type="Proteomes" id="UP000472335">
    <property type="component" value="Unassembled WGS sequence"/>
</dbReference>
<organism evidence="2 3">
    <name type="scientific">Streptomyces scabichelini</name>
    <dbReference type="NCBI Taxonomy" id="2711217"/>
    <lineage>
        <taxon>Bacteria</taxon>
        <taxon>Bacillati</taxon>
        <taxon>Actinomycetota</taxon>
        <taxon>Actinomycetes</taxon>
        <taxon>Kitasatosporales</taxon>
        <taxon>Streptomycetaceae</taxon>
        <taxon>Streptomyces</taxon>
    </lineage>
</organism>
<protein>
    <submittedName>
        <fullName evidence="2">Uncharacterized protein</fullName>
    </submittedName>
</protein>
<feature type="transmembrane region" description="Helical" evidence="1">
    <location>
        <begin position="184"/>
        <end position="203"/>
    </location>
</feature>
<dbReference type="RefSeq" id="WP_165260151.1">
    <property type="nucleotide sequence ID" value="NZ_JAAKZY010000048.1"/>
</dbReference>
<feature type="transmembrane region" description="Helical" evidence="1">
    <location>
        <begin position="153"/>
        <end position="178"/>
    </location>
</feature>
<evidence type="ECO:0000313" key="2">
    <source>
        <dbReference type="EMBL" id="NGO09308.1"/>
    </source>
</evidence>
<reference evidence="2 3" key="1">
    <citation type="submission" date="2020-02" db="EMBL/GenBank/DDBJ databases">
        <title>Whole-genome analyses of novel actinobacteria.</title>
        <authorList>
            <person name="Sahin N."/>
            <person name="Gencbay T."/>
        </authorList>
    </citation>
    <scope>NUCLEOTIDE SEQUENCE [LARGE SCALE GENOMIC DNA]</scope>
    <source>
        <strain evidence="2 3">HC44</strain>
    </source>
</reference>
<keyword evidence="1" id="KW-0472">Membrane</keyword>
<keyword evidence="3" id="KW-1185">Reference proteome</keyword>
<comment type="caution">
    <text evidence="2">The sequence shown here is derived from an EMBL/GenBank/DDBJ whole genome shotgun (WGS) entry which is preliminary data.</text>
</comment>
<keyword evidence="1" id="KW-0812">Transmembrane</keyword>
<accession>A0A6G4V5D5</accession>
<dbReference type="AlphaFoldDB" id="A0A6G4V5D5"/>